<sequence length="74" mass="7795">MSRDSRHRRQASQVLPPELIAGELHDTVSTSVSAAASTTAESSKNPPPKAHEQDSSTHSPAPKKKPATPRPSGT</sequence>
<protein>
    <submittedName>
        <fullName evidence="2">Uncharacterized protein</fullName>
    </submittedName>
</protein>
<reference evidence="3" key="2">
    <citation type="submission" date="2019-10" db="EMBL/GenBank/DDBJ databases">
        <title>A de novo genome assembly of a pear dwarfing rootstock.</title>
        <authorList>
            <person name="Wang F."/>
            <person name="Wang J."/>
            <person name="Li S."/>
            <person name="Zhang Y."/>
            <person name="Fang M."/>
            <person name="Ma L."/>
            <person name="Zhao Y."/>
            <person name="Jiang S."/>
        </authorList>
    </citation>
    <scope>NUCLEOTIDE SEQUENCE [LARGE SCALE GENOMIC DNA]</scope>
</reference>
<evidence type="ECO:0000256" key="1">
    <source>
        <dbReference type="SAM" id="MobiDB-lite"/>
    </source>
</evidence>
<gene>
    <name evidence="2" type="ORF">D8674_021840</name>
</gene>
<organism evidence="2 3">
    <name type="scientific">Pyrus ussuriensis x Pyrus communis</name>
    <dbReference type="NCBI Taxonomy" id="2448454"/>
    <lineage>
        <taxon>Eukaryota</taxon>
        <taxon>Viridiplantae</taxon>
        <taxon>Streptophyta</taxon>
        <taxon>Embryophyta</taxon>
        <taxon>Tracheophyta</taxon>
        <taxon>Spermatophyta</taxon>
        <taxon>Magnoliopsida</taxon>
        <taxon>eudicotyledons</taxon>
        <taxon>Gunneridae</taxon>
        <taxon>Pentapetalae</taxon>
        <taxon>rosids</taxon>
        <taxon>fabids</taxon>
        <taxon>Rosales</taxon>
        <taxon>Rosaceae</taxon>
        <taxon>Amygdaloideae</taxon>
        <taxon>Maleae</taxon>
        <taxon>Pyrus</taxon>
    </lineage>
</organism>
<comment type="caution">
    <text evidence="2">The sequence shown here is derived from an EMBL/GenBank/DDBJ whole genome shotgun (WGS) entry which is preliminary data.</text>
</comment>
<dbReference type="Proteomes" id="UP000327157">
    <property type="component" value="Chromosome 3"/>
</dbReference>
<keyword evidence="3" id="KW-1185">Reference proteome</keyword>
<evidence type="ECO:0000313" key="3">
    <source>
        <dbReference type="Proteomes" id="UP000327157"/>
    </source>
</evidence>
<dbReference type="AlphaFoldDB" id="A0A5N5GNP4"/>
<accession>A0A5N5GNP4</accession>
<evidence type="ECO:0000313" key="2">
    <source>
        <dbReference type="EMBL" id="KAB2615252.1"/>
    </source>
</evidence>
<reference evidence="2 3" key="3">
    <citation type="submission" date="2019-11" db="EMBL/GenBank/DDBJ databases">
        <title>A de novo genome assembly of a pear dwarfing rootstock.</title>
        <authorList>
            <person name="Wang F."/>
            <person name="Wang J."/>
            <person name="Li S."/>
            <person name="Zhang Y."/>
            <person name="Fang M."/>
            <person name="Ma L."/>
            <person name="Zhao Y."/>
            <person name="Jiang S."/>
        </authorList>
    </citation>
    <scope>NUCLEOTIDE SEQUENCE [LARGE SCALE GENOMIC DNA]</scope>
    <source>
        <strain evidence="2">S2</strain>
        <tissue evidence="2">Leaf</tissue>
    </source>
</reference>
<proteinExistence type="predicted"/>
<feature type="region of interest" description="Disordered" evidence="1">
    <location>
        <begin position="1"/>
        <end position="74"/>
    </location>
</feature>
<feature type="compositionally biased region" description="Basic residues" evidence="1">
    <location>
        <begin position="1"/>
        <end position="10"/>
    </location>
</feature>
<name>A0A5N5GNP4_9ROSA</name>
<feature type="compositionally biased region" description="Low complexity" evidence="1">
    <location>
        <begin position="27"/>
        <end position="43"/>
    </location>
</feature>
<reference evidence="2 3" key="1">
    <citation type="submission" date="2019-09" db="EMBL/GenBank/DDBJ databases">
        <authorList>
            <person name="Ou C."/>
        </authorList>
    </citation>
    <scope>NUCLEOTIDE SEQUENCE [LARGE SCALE GENOMIC DNA]</scope>
    <source>
        <strain evidence="2">S2</strain>
        <tissue evidence="2">Leaf</tissue>
    </source>
</reference>
<dbReference type="EMBL" id="SMOL01000402">
    <property type="protein sequence ID" value="KAB2615252.1"/>
    <property type="molecule type" value="Genomic_DNA"/>
</dbReference>